<comment type="caution">
    <text evidence="5">Lacks conserved residue(s) required for the propagation of feature annotation.</text>
</comment>
<dbReference type="GO" id="GO:0004252">
    <property type="term" value="F:serine-type endopeptidase activity"/>
    <property type="evidence" value="ECO:0007669"/>
    <property type="project" value="InterPro"/>
</dbReference>
<feature type="domain" description="Peptidase S8/S53" evidence="6">
    <location>
        <begin position="17"/>
        <end position="187"/>
    </location>
</feature>
<keyword evidence="2" id="KW-0645">Protease</keyword>
<keyword evidence="3" id="KW-0378">Hydrolase</keyword>
<gene>
    <name evidence="7" type="ORF">HaLaN_06740</name>
</gene>
<evidence type="ECO:0000313" key="8">
    <source>
        <dbReference type="Proteomes" id="UP000485058"/>
    </source>
</evidence>
<evidence type="ECO:0000256" key="3">
    <source>
        <dbReference type="ARBA" id="ARBA00022801"/>
    </source>
</evidence>
<dbReference type="PANTHER" id="PTHR43806">
    <property type="entry name" value="PEPTIDASE S8"/>
    <property type="match status" value="1"/>
</dbReference>
<comment type="similarity">
    <text evidence="1 5">Belongs to the peptidase S8 family.</text>
</comment>
<accession>A0A699YW36</accession>
<dbReference type="InterPro" id="IPR023828">
    <property type="entry name" value="Peptidase_S8_Ser-AS"/>
</dbReference>
<evidence type="ECO:0000256" key="2">
    <source>
        <dbReference type="ARBA" id="ARBA00022670"/>
    </source>
</evidence>
<reference evidence="7 8" key="1">
    <citation type="submission" date="2020-02" db="EMBL/GenBank/DDBJ databases">
        <title>Draft genome sequence of Haematococcus lacustris strain NIES-144.</title>
        <authorList>
            <person name="Morimoto D."/>
            <person name="Nakagawa S."/>
            <person name="Yoshida T."/>
            <person name="Sawayama S."/>
        </authorList>
    </citation>
    <scope>NUCLEOTIDE SEQUENCE [LARGE SCALE GENOMIC DNA]</scope>
    <source>
        <strain evidence="7 8">NIES-144</strain>
    </source>
</reference>
<dbReference type="PANTHER" id="PTHR43806:SF11">
    <property type="entry name" value="CEREVISIN-RELATED"/>
    <property type="match status" value="1"/>
</dbReference>
<dbReference type="GO" id="GO:0006508">
    <property type="term" value="P:proteolysis"/>
    <property type="evidence" value="ECO:0007669"/>
    <property type="project" value="UniProtKB-KW"/>
</dbReference>
<evidence type="ECO:0000256" key="1">
    <source>
        <dbReference type="ARBA" id="ARBA00011073"/>
    </source>
</evidence>
<dbReference type="Proteomes" id="UP000485058">
    <property type="component" value="Unassembled WGS sequence"/>
</dbReference>
<organism evidence="7 8">
    <name type="scientific">Haematococcus lacustris</name>
    <name type="common">Green alga</name>
    <name type="synonym">Haematococcus pluvialis</name>
    <dbReference type="NCBI Taxonomy" id="44745"/>
    <lineage>
        <taxon>Eukaryota</taxon>
        <taxon>Viridiplantae</taxon>
        <taxon>Chlorophyta</taxon>
        <taxon>core chlorophytes</taxon>
        <taxon>Chlorophyceae</taxon>
        <taxon>CS clade</taxon>
        <taxon>Chlamydomonadales</taxon>
        <taxon>Haematococcaceae</taxon>
        <taxon>Haematococcus</taxon>
    </lineage>
</organism>
<comment type="caution">
    <text evidence="7">The sequence shown here is derived from an EMBL/GenBank/DDBJ whole genome shotgun (WGS) entry which is preliminary data.</text>
</comment>
<dbReference type="GO" id="GO:0005615">
    <property type="term" value="C:extracellular space"/>
    <property type="evidence" value="ECO:0007669"/>
    <property type="project" value="TreeGrafter"/>
</dbReference>
<dbReference type="InterPro" id="IPR036852">
    <property type="entry name" value="Peptidase_S8/S53_dom_sf"/>
</dbReference>
<dbReference type="InterPro" id="IPR000209">
    <property type="entry name" value="Peptidase_S8/S53_dom"/>
</dbReference>
<dbReference type="EMBL" id="BLLF01000388">
    <property type="protein sequence ID" value="GFH11266.1"/>
    <property type="molecule type" value="Genomic_DNA"/>
</dbReference>
<proteinExistence type="inferred from homology"/>
<dbReference type="Gene3D" id="3.40.50.200">
    <property type="entry name" value="Peptidase S8/S53 domain"/>
    <property type="match status" value="1"/>
</dbReference>
<evidence type="ECO:0000256" key="5">
    <source>
        <dbReference type="PROSITE-ProRule" id="PRU01240"/>
    </source>
</evidence>
<dbReference type="PROSITE" id="PS00138">
    <property type="entry name" value="SUBTILASE_SER"/>
    <property type="match status" value="1"/>
</dbReference>
<evidence type="ECO:0000259" key="6">
    <source>
        <dbReference type="Pfam" id="PF00082"/>
    </source>
</evidence>
<feature type="non-terminal residue" evidence="7">
    <location>
        <position position="1"/>
    </location>
</feature>
<feature type="non-terminal residue" evidence="7">
    <location>
        <position position="288"/>
    </location>
</feature>
<dbReference type="PROSITE" id="PS51892">
    <property type="entry name" value="SUBTILASE"/>
    <property type="match status" value="1"/>
</dbReference>
<keyword evidence="8" id="KW-1185">Reference proteome</keyword>
<evidence type="ECO:0000313" key="7">
    <source>
        <dbReference type="EMBL" id="GFH11266.1"/>
    </source>
</evidence>
<evidence type="ECO:0000256" key="4">
    <source>
        <dbReference type="ARBA" id="ARBA00022825"/>
    </source>
</evidence>
<keyword evidence="4" id="KW-0720">Serine protease</keyword>
<dbReference type="SUPFAM" id="SSF52743">
    <property type="entry name" value="Subtilisin-like"/>
    <property type="match status" value="1"/>
</dbReference>
<dbReference type="InterPro" id="IPR050131">
    <property type="entry name" value="Peptidase_S8_subtilisin-like"/>
</dbReference>
<dbReference type="Pfam" id="PF00082">
    <property type="entry name" value="Peptidase_S8"/>
    <property type="match status" value="1"/>
</dbReference>
<sequence>MLDQRTLQPDHIYHYTNNGTGLDFGVAKNVTLHPVQVLDCGGSATATSIVQGLEWVLENMIQPAVVHMSIEGSLNSLVNAAVEELVATANVPVVVSAGNNNVDACRVSPASVGAVVTVAAVAQGAVRWPRSNWGPCVDMFAPGASIQSAVNNDDSATMQKTGTSMAAPFVTGVVALYLERNPVHLTPGMLVVNDSDTSFSVQLQLSRMPTAAVMVTLGVPVAWDGTALASLSELRFSLQPSSDNSSWTEPPAKVLTLRPAKLCSGTYFVTATLSSDDPFFDQQIHTLK</sequence>
<name>A0A699YW36_HAELA</name>
<dbReference type="AlphaFoldDB" id="A0A699YW36"/>
<protein>
    <submittedName>
        <fullName evidence="7">Peptidase_S8 domain-containing protein</fullName>
    </submittedName>
</protein>